<evidence type="ECO:0000313" key="3">
    <source>
        <dbReference type="Proteomes" id="UP000000664"/>
    </source>
</evidence>
<evidence type="ECO:0000259" key="1">
    <source>
        <dbReference type="Pfam" id="PF13443"/>
    </source>
</evidence>
<gene>
    <name evidence="2" type="ordered locus">LGAS_0720</name>
</gene>
<dbReference type="Proteomes" id="UP000000664">
    <property type="component" value="Chromosome"/>
</dbReference>
<dbReference type="KEGG" id="lga:LGAS_0720"/>
<reference evidence="2 3" key="1">
    <citation type="journal article" date="2006" name="Proc. Natl. Acad. Sci. U.S.A.">
        <title>Comparative genomics of the lactic acid bacteria.</title>
        <authorList>
            <person name="Makarova K."/>
            <person name="Slesarev A."/>
            <person name="Wolf Y."/>
            <person name="Sorokin A."/>
            <person name="Mirkin B."/>
            <person name="Koonin E."/>
            <person name="Pavlov A."/>
            <person name="Pavlova N."/>
            <person name="Karamychev V."/>
            <person name="Polouchine N."/>
            <person name="Shakhova V."/>
            <person name="Grigoriev I."/>
            <person name="Lou Y."/>
            <person name="Rohksar D."/>
            <person name="Lucas S."/>
            <person name="Huang K."/>
            <person name="Goodstein D.M."/>
            <person name="Hawkins T."/>
            <person name="Plengvidhya V."/>
            <person name="Welker D."/>
            <person name="Hughes J."/>
            <person name="Goh Y."/>
            <person name="Benson A."/>
            <person name="Baldwin K."/>
            <person name="Lee J.H."/>
            <person name="Diaz-Muniz I."/>
            <person name="Dosti B."/>
            <person name="Smeianov V."/>
            <person name="Wechter W."/>
            <person name="Barabote R."/>
            <person name="Lorca G."/>
            <person name="Altermann E."/>
            <person name="Barrangou R."/>
            <person name="Ganesan B."/>
            <person name="Xie Y."/>
            <person name="Rawsthorne H."/>
            <person name="Tamir D."/>
            <person name="Parker C."/>
            <person name="Breidt F."/>
            <person name="Broadbent J."/>
            <person name="Hutkins R."/>
            <person name="O'Sullivan D."/>
            <person name="Steele J."/>
            <person name="Unlu G."/>
            <person name="Saier M."/>
            <person name="Klaenhammer T."/>
            <person name="Richardson P."/>
            <person name="Kozyavkin S."/>
            <person name="Weimer B."/>
            <person name="Mills D."/>
        </authorList>
    </citation>
    <scope>NUCLEOTIDE SEQUENCE [LARGE SCALE GENOMIC DNA]</scope>
    <source>
        <strain evidence="3">ATCC 33323 / DSM 20243 / BCRC 14619 / CIP 102991 / JCM 1131 / KCTC 3163 / NCIMB 11718 / NCTC 13722 / AM63</strain>
    </source>
</reference>
<sequence>MRIIMLSKISILLTNHQLTLKDISQNQHLAEQDLKKELNENPDNWSSSVLSALSSSLNMRPGDLLELLDPVYSLKINDHHQMIQGIYIEDPEVYEQIRFVVESEHLEGWQPDEEDILRLLDEAINPSPKFQTEISRIWGEKDE</sequence>
<accession>A0A806A5T8</accession>
<dbReference type="AlphaFoldDB" id="A0A806A5T8"/>
<protein>
    <recommendedName>
        <fullName evidence="1">HTH cro/C1-type domain-containing protein</fullName>
    </recommendedName>
</protein>
<organism evidence="2 3">
    <name type="scientific">Lactobacillus gasseri (strain ATCC 33323 / DSM 20243 / BCRC 14619 / CIP 102991 / JCM 1131 / KCTC 3163 / NCIMB 11718 / NCTC 13722 / AM63)</name>
    <dbReference type="NCBI Taxonomy" id="324831"/>
    <lineage>
        <taxon>Bacteria</taxon>
        <taxon>Bacillati</taxon>
        <taxon>Bacillota</taxon>
        <taxon>Bacilli</taxon>
        <taxon>Lactobacillales</taxon>
        <taxon>Lactobacillaceae</taxon>
        <taxon>Lactobacillus</taxon>
    </lineage>
</organism>
<evidence type="ECO:0000313" key="2">
    <source>
        <dbReference type="EMBL" id="ABJ60111.1"/>
    </source>
</evidence>
<feature type="domain" description="HTH cro/C1-type" evidence="1">
    <location>
        <begin position="8"/>
        <end position="67"/>
    </location>
</feature>
<dbReference type="InterPro" id="IPR001387">
    <property type="entry name" value="Cro/C1-type_HTH"/>
</dbReference>
<name>A0A806A5T8_LACGA</name>
<proteinExistence type="predicted"/>
<dbReference type="EMBL" id="CP000413">
    <property type="protein sequence ID" value="ABJ60111.1"/>
    <property type="molecule type" value="Genomic_DNA"/>
</dbReference>
<dbReference type="Pfam" id="PF13443">
    <property type="entry name" value="HTH_26"/>
    <property type="match status" value="1"/>
</dbReference>